<keyword evidence="5" id="KW-1185">Reference proteome</keyword>
<evidence type="ECO:0000259" key="2">
    <source>
        <dbReference type="SMART" id="SM00278"/>
    </source>
</evidence>
<comment type="caution">
    <text evidence="4">The sequence shown here is derived from an EMBL/GenBank/DDBJ whole genome shotgun (WGS) entry which is preliminary data.</text>
</comment>
<name>A0ABW0S0E8_9BURK</name>
<feature type="domain" description="ERCC4" evidence="3">
    <location>
        <begin position="4"/>
        <end position="85"/>
    </location>
</feature>
<dbReference type="SMART" id="SM00891">
    <property type="entry name" value="ERCC4"/>
    <property type="match status" value="1"/>
</dbReference>
<dbReference type="InterPro" id="IPR003583">
    <property type="entry name" value="Hlx-hairpin-Hlx_DNA-bd_motif"/>
</dbReference>
<dbReference type="PANTHER" id="PTHR13451">
    <property type="entry name" value="CLASS II CROSSOVER JUNCTION ENDONUCLEASE MUS81"/>
    <property type="match status" value="1"/>
</dbReference>
<dbReference type="Pfam" id="PF02732">
    <property type="entry name" value="ERCC4"/>
    <property type="match status" value="1"/>
</dbReference>
<dbReference type="SMART" id="SM00278">
    <property type="entry name" value="HhH1"/>
    <property type="match status" value="2"/>
</dbReference>
<dbReference type="PANTHER" id="PTHR13451:SF0">
    <property type="entry name" value="CROSSOVER JUNCTION ENDONUCLEASE MUS81"/>
    <property type="match status" value="1"/>
</dbReference>
<gene>
    <name evidence="4" type="ORF">ACFPO9_17360</name>
</gene>
<dbReference type="Gene3D" id="3.40.50.10130">
    <property type="match status" value="1"/>
</dbReference>
<organism evidence="4 5">
    <name type="scientific">Massilia aerilata</name>
    <dbReference type="NCBI Taxonomy" id="453817"/>
    <lineage>
        <taxon>Bacteria</taxon>
        <taxon>Pseudomonadati</taxon>
        <taxon>Pseudomonadota</taxon>
        <taxon>Betaproteobacteria</taxon>
        <taxon>Burkholderiales</taxon>
        <taxon>Oxalobacteraceae</taxon>
        <taxon>Telluria group</taxon>
        <taxon>Massilia</taxon>
    </lineage>
</organism>
<dbReference type="InterPro" id="IPR010994">
    <property type="entry name" value="RuvA_2-like"/>
</dbReference>
<evidence type="ECO:0000313" key="5">
    <source>
        <dbReference type="Proteomes" id="UP001596086"/>
    </source>
</evidence>
<dbReference type="EMBL" id="JBHSMZ010000014">
    <property type="protein sequence ID" value="MFC5550287.1"/>
    <property type="molecule type" value="Genomic_DNA"/>
</dbReference>
<dbReference type="CDD" id="cd20075">
    <property type="entry name" value="XPF_nuclease_XPF_arch"/>
    <property type="match status" value="1"/>
</dbReference>
<accession>A0ABW0S0E8</accession>
<evidence type="ECO:0000256" key="1">
    <source>
        <dbReference type="ARBA" id="ARBA00022801"/>
    </source>
</evidence>
<dbReference type="InterPro" id="IPR033309">
    <property type="entry name" value="Mus81"/>
</dbReference>
<proteinExistence type="predicted"/>
<dbReference type="SUPFAM" id="SSF52980">
    <property type="entry name" value="Restriction endonuclease-like"/>
    <property type="match status" value="1"/>
</dbReference>
<dbReference type="Pfam" id="PF14520">
    <property type="entry name" value="HHH_5"/>
    <property type="match status" value="1"/>
</dbReference>
<protein>
    <submittedName>
        <fullName evidence="4">ERCC4 domain-containing protein</fullName>
    </submittedName>
</protein>
<feature type="domain" description="Helix-hairpin-helix DNA-binding motif class 1" evidence="2">
    <location>
        <begin position="188"/>
        <end position="207"/>
    </location>
</feature>
<evidence type="ECO:0000259" key="3">
    <source>
        <dbReference type="SMART" id="SM00891"/>
    </source>
</evidence>
<feature type="domain" description="Helix-hairpin-helix DNA-binding motif class 1" evidence="2">
    <location>
        <begin position="156"/>
        <end position="175"/>
    </location>
</feature>
<sequence>MAIQITADMRESRSSIIAMLQRMPDYEVKVCELDVGDYLLRDDFPVERKAAADFVASIQDRRLFEQVAKLKAEYGKATFVIEGDVYATRSQMKPEAICGAISYLTAIEDARVLTTRNAADTAALLATLARHLQQGLSYAVGLRANKPKDLRLSAQFLVQGLPGVGPAAATALLEHFGTVNALMRADLAQLRQVSGIGAKTAEQIRSVIEADYRHDPAS</sequence>
<keyword evidence="1" id="KW-0378">Hydrolase</keyword>
<dbReference type="SUPFAM" id="SSF47781">
    <property type="entry name" value="RuvA domain 2-like"/>
    <property type="match status" value="1"/>
</dbReference>
<dbReference type="InterPro" id="IPR006166">
    <property type="entry name" value="ERCC4_domain"/>
</dbReference>
<dbReference type="RefSeq" id="WP_379772653.1">
    <property type="nucleotide sequence ID" value="NZ_JBHSMZ010000014.1"/>
</dbReference>
<dbReference type="Proteomes" id="UP001596086">
    <property type="component" value="Unassembled WGS sequence"/>
</dbReference>
<dbReference type="Gene3D" id="1.10.150.20">
    <property type="entry name" value="5' to 3' exonuclease, C-terminal subdomain"/>
    <property type="match status" value="1"/>
</dbReference>
<dbReference type="InterPro" id="IPR011335">
    <property type="entry name" value="Restrct_endonuc-II-like"/>
</dbReference>
<evidence type="ECO:0000313" key="4">
    <source>
        <dbReference type="EMBL" id="MFC5550287.1"/>
    </source>
</evidence>
<reference evidence="5" key="1">
    <citation type="journal article" date="2019" name="Int. J. Syst. Evol. Microbiol.">
        <title>The Global Catalogue of Microorganisms (GCM) 10K type strain sequencing project: providing services to taxonomists for standard genome sequencing and annotation.</title>
        <authorList>
            <consortium name="The Broad Institute Genomics Platform"/>
            <consortium name="The Broad Institute Genome Sequencing Center for Infectious Disease"/>
            <person name="Wu L."/>
            <person name="Ma J."/>
        </authorList>
    </citation>
    <scope>NUCLEOTIDE SEQUENCE [LARGE SCALE GENOMIC DNA]</scope>
    <source>
        <strain evidence="5">CGMCC 4.5798</strain>
    </source>
</reference>